<organism evidence="2 3">
    <name type="scientific">Acrobeloides nanus</name>
    <dbReference type="NCBI Taxonomy" id="290746"/>
    <lineage>
        <taxon>Eukaryota</taxon>
        <taxon>Metazoa</taxon>
        <taxon>Ecdysozoa</taxon>
        <taxon>Nematoda</taxon>
        <taxon>Chromadorea</taxon>
        <taxon>Rhabditida</taxon>
        <taxon>Tylenchina</taxon>
        <taxon>Cephalobomorpha</taxon>
        <taxon>Cephaloboidea</taxon>
        <taxon>Cephalobidae</taxon>
        <taxon>Acrobeloides</taxon>
    </lineage>
</organism>
<dbReference type="AlphaFoldDB" id="A0A914E6X7"/>
<name>A0A914E6X7_9BILA</name>
<proteinExistence type="predicted"/>
<dbReference type="SUPFAM" id="SSF56672">
    <property type="entry name" value="DNA/RNA polymerases"/>
    <property type="match status" value="1"/>
</dbReference>
<dbReference type="InterPro" id="IPR043128">
    <property type="entry name" value="Rev_trsase/Diguanyl_cyclase"/>
</dbReference>
<protein>
    <submittedName>
        <fullName evidence="3">Reverse transcriptase domain-containing protein</fullName>
    </submittedName>
</protein>
<dbReference type="InterPro" id="IPR051320">
    <property type="entry name" value="Viral_Replic_Matur_Polypro"/>
</dbReference>
<evidence type="ECO:0000259" key="1">
    <source>
        <dbReference type="PROSITE" id="PS50878"/>
    </source>
</evidence>
<sequence>MPFGVCGGPEAFSSVINEIKKDLGKAFLAFLDDIILCSNSMEEHLRDIDYFLEVMIKNNLKLRMDKCQWARKEIKYLGYVISKDSIRPDPKKIEAIKNIKPPTTYKQLLGVHGALSYHRYFIVNL</sequence>
<evidence type="ECO:0000313" key="3">
    <source>
        <dbReference type="WBParaSite" id="ACRNAN_scaffold5746.g9014.t1"/>
    </source>
</evidence>
<dbReference type="Gene3D" id="3.30.70.270">
    <property type="match status" value="1"/>
</dbReference>
<dbReference type="Pfam" id="PF00078">
    <property type="entry name" value="RVT_1"/>
    <property type="match status" value="1"/>
</dbReference>
<dbReference type="PANTHER" id="PTHR33064:SF37">
    <property type="entry name" value="RIBONUCLEASE H"/>
    <property type="match status" value="1"/>
</dbReference>
<keyword evidence="2" id="KW-1185">Reference proteome</keyword>
<dbReference type="Proteomes" id="UP000887540">
    <property type="component" value="Unplaced"/>
</dbReference>
<feature type="domain" description="Reverse transcriptase" evidence="1">
    <location>
        <begin position="1"/>
        <end position="81"/>
    </location>
</feature>
<dbReference type="InterPro" id="IPR043502">
    <property type="entry name" value="DNA/RNA_pol_sf"/>
</dbReference>
<dbReference type="WBParaSite" id="ACRNAN_scaffold5746.g9014.t1">
    <property type="protein sequence ID" value="ACRNAN_scaffold5746.g9014.t1"/>
    <property type="gene ID" value="ACRNAN_scaffold5746.g9014"/>
</dbReference>
<reference evidence="3" key="1">
    <citation type="submission" date="2022-11" db="UniProtKB">
        <authorList>
            <consortium name="WormBaseParasite"/>
        </authorList>
    </citation>
    <scope>IDENTIFICATION</scope>
</reference>
<dbReference type="PANTHER" id="PTHR33064">
    <property type="entry name" value="POL PROTEIN"/>
    <property type="match status" value="1"/>
</dbReference>
<dbReference type="PROSITE" id="PS50878">
    <property type="entry name" value="RT_POL"/>
    <property type="match status" value="1"/>
</dbReference>
<evidence type="ECO:0000313" key="2">
    <source>
        <dbReference type="Proteomes" id="UP000887540"/>
    </source>
</evidence>
<accession>A0A914E6X7</accession>
<dbReference type="InterPro" id="IPR000477">
    <property type="entry name" value="RT_dom"/>
</dbReference>